<accession>A0ABZ0JNV2</accession>
<dbReference type="RefSeq" id="WP_317844051.1">
    <property type="nucleotide sequence ID" value="NZ_CP126170.1"/>
</dbReference>
<gene>
    <name evidence="1" type="ORF">QN243_20195</name>
</gene>
<name>A0ABZ0JNV2_9XANT</name>
<organism evidence="1 2">
    <name type="scientific">Xanthomonas rydalmerensis</name>
    <dbReference type="NCBI Taxonomy" id="3046274"/>
    <lineage>
        <taxon>Bacteria</taxon>
        <taxon>Pseudomonadati</taxon>
        <taxon>Pseudomonadota</taxon>
        <taxon>Gammaproteobacteria</taxon>
        <taxon>Lysobacterales</taxon>
        <taxon>Lysobacteraceae</taxon>
        <taxon>Xanthomonas</taxon>
    </lineage>
</organism>
<reference evidence="1 2" key="1">
    <citation type="submission" date="2023-05" db="EMBL/GenBank/DDBJ databases">
        <title>Xanthomonas rydalmerenesis sp. nov., a novel Xanthomonas species isolated from Fragaria x ananassa.</title>
        <authorList>
            <person name="McKnight D.J.E."/>
            <person name="Wong-Bajracharya J."/>
            <person name="Okoh E.B."/>
            <person name="Snijders F."/>
            <person name="Lidbetter F."/>
            <person name="Webster J."/>
            <person name="Djordjevic S.P."/>
            <person name="Bogema D.R."/>
            <person name="Chapman T.A."/>
        </authorList>
    </citation>
    <scope>NUCLEOTIDE SEQUENCE [LARGE SCALE GENOMIC DNA]</scope>
    <source>
        <strain evidence="1 2">DAR34883</strain>
    </source>
</reference>
<proteinExistence type="predicted"/>
<keyword evidence="2" id="KW-1185">Reference proteome</keyword>
<dbReference type="Proteomes" id="UP001302020">
    <property type="component" value="Chromosome"/>
</dbReference>
<evidence type="ECO:0008006" key="3">
    <source>
        <dbReference type="Google" id="ProtNLM"/>
    </source>
</evidence>
<evidence type="ECO:0000313" key="2">
    <source>
        <dbReference type="Proteomes" id="UP001302020"/>
    </source>
</evidence>
<evidence type="ECO:0000313" key="1">
    <source>
        <dbReference type="EMBL" id="WOS40683.1"/>
    </source>
</evidence>
<protein>
    <recommendedName>
        <fullName evidence="3">Phage tail protein</fullName>
    </recommendedName>
</protein>
<dbReference type="EMBL" id="CP126172">
    <property type="protein sequence ID" value="WOS40683.1"/>
    <property type="molecule type" value="Genomic_DNA"/>
</dbReference>
<sequence>MATEISICSNASLRLGGPTISSFDEADVDGSNLDATRLARNLWPTVRQTVLRKHSWNCATSRVLLSPDATAPAFGFAYRYLLPADWLKTLQLGTEEECTFRWRTEGRYVVCDESALPLVYIYDNTNVPTWDAALVEAAEVAMAEAMCYPLTKSASMKQDLEAEFLRLIQQARTADAQDDPSETLGGSVLLASRFGYWGGTR</sequence>